<gene>
    <name evidence="1" type="ORF">JJN12_13010</name>
</gene>
<dbReference type="EMBL" id="JAEPRJ010000001">
    <property type="protein sequence ID" value="MBK5898681.1"/>
    <property type="molecule type" value="Genomic_DNA"/>
</dbReference>
<comment type="caution">
    <text evidence="1">The sequence shown here is derived from an EMBL/GenBank/DDBJ whole genome shotgun (WGS) entry which is preliminary data.</text>
</comment>
<sequence length="63" mass="7670">MDDKKKYDSQLKHLRSKYVRFSLDFRPDELEEFKQICKDIGTTPTTEIKKFVRTFCEENKIHN</sequence>
<reference evidence="1 2" key="1">
    <citation type="submission" date="2021-01" db="EMBL/GenBank/DDBJ databases">
        <title>Isolation and description of Catonella massiliensis sp. nov., a novel Catonella species, isolated from a stable periodontitis subject.</title>
        <authorList>
            <person name="Antezack A."/>
            <person name="Boxberger M."/>
            <person name="La Scola B."/>
            <person name="Monnet-Corti V."/>
        </authorList>
    </citation>
    <scope>NUCLEOTIDE SEQUENCE [LARGE SCALE GENOMIC DNA]</scope>
    <source>
        <strain evidence="1 2">Marseille-Q4567</strain>
    </source>
</reference>
<keyword evidence="2" id="KW-1185">Reference proteome</keyword>
<dbReference type="Proteomes" id="UP000604730">
    <property type="component" value="Unassembled WGS sequence"/>
</dbReference>
<dbReference type="RefSeq" id="WP_208430083.1">
    <property type="nucleotide sequence ID" value="NZ_JAEPRJ010000001.1"/>
</dbReference>
<organism evidence="1 2">
    <name type="scientific">Catonella massiliensis</name>
    <dbReference type="NCBI Taxonomy" id="2799636"/>
    <lineage>
        <taxon>Bacteria</taxon>
        <taxon>Bacillati</taxon>
        <taxon>Bacillota</taxon>
        <taxon>Clostridia</taxon>
        <taxon>Lachnospirales</taxon>
        <taxon>Lachnospiraceae</taxon>
        <taxon>Catonella</taxon>
    </lineage>
</organism>
<evidence type="ECO:0000313" key="1">
    <source>
        <dbReference type="EMBL" id="MBK5898681.1"/>
    </source>
</evidence>
<accession>A0ABS1J3G3</accession>
<evidence type="ECO:0000313" key="2">
    <source>
        <dbReference type="Proteomes" id="UP000604730"/>
    </source>
</evidence>
<proteinExistence type="predicted"/>
<protein>
    <submittedName>
        <fullName evidence="1">Uncharacterized protein</fullName>
    </submittedName>
</protein>
<name>A0ABS1J3G3_9FIRM</name>